<evidence type="ECO:0000313" key="2">
    <source>
        <dbReference type="EMBL" id="SFE03249.1"/>
    </source>
</evidence>
<dbReference type="Proteomes" id="UP000198977">
    <property type="component" value="Unassembled WGS sequence"/>
</dbReference>
<dbReference type="EMBL" id="FOMW01000004">
    <property type="protein sequence ID" value="SFE03249.1"/>
    <property type="molecule type" value="Genomic_DNA"/>
</dbReference>
<dbReference type="SUPFAM" id="SSF49503">
    <property type="entry name" value="Cupredoxins"/>
    <property type="match status" value="1"/>
</dbReference>
<protein>
    <recommendedName>
        <fullName evidence="4">Plastocyanin</fullName>
    </recommendedName>
</protein>
<organism evidence="2 3">
    <name type="scientific">Sulfitobacter brevis</name>
    <dbReference type="NCBI Taxonomy" id="74348"/>
    <lineage>
        <taxon>Bacteria</taxon>
        <taxon>Pseudomonadati</taxon>
        <taxon>Pseudomonadota</taxon>
        <taxon>Alphaproteobacteria</taxon>
        <taxon>Rhodobacterales</taxon>
        <taxon>Roseobacteraceae</taxon>
        <taxon>Sulfitobacter</taxon>
    </lineage>
</organism>
<evidence type="ECO:0008006" key="4">
    <source>
        <dbReference type="Google" id="ProtNLM"/>
    </source>
</evidence>
<keyword evidence="1" id="KW-0732">Signal</keyword>
<feature type="signal peptide" evidence="1">
    <location>
        <begin position="1"/>
        <end position="25"/>
    </location>
</feature>
<dbReference type="RefSeq" id="WP_093923186.1">
    <property type="nucleotide sequence ID" value="NZ_FOMW01000004.1"/>
</dbReference>
<reference evidence="2 3" key="1">
    <citation type="submission" date="2016-10" db="EMBL/GenBank/DDBJ databases">
        <authorList>
            <person name="de Groot N.N."/>
        </authorList>
    </citation>
    <scope>NUCLEOTIDE SEQUENCE [LARGE SCALE GENOMIC DNA]</scope>
    <source>
        <strain evidence="2 3">DSM 11443</strain>
    </source>
</reference>
<name>A0A1I1X789_9RHOB</name>
<accession>A0A1I1X789</accession>
<proteinExistence type="predicted"/>
<dbReference type="InterPro" id="IPR008972">
    <property type="entry name" value="Cupredoxin"/>
</dbReference>
<evidence type="ECO:0000313" key="3">
    <source>
        <dbReference type="Proteomes" id="UP000198977"/>
    </source>
</evidence>
<dbReference type="AlphaFoldDB" id="A0A1I1X789"/>
<dbReference type="OrthoDB" id="7725826at2"/>
<evidence type="ECO:0000256" key="1">
    <source>
        <dbReference type="SAM" id="SignalP"/>
    </source>
</evidence>
<sequence>MLTSLRAGVCTLATATVLIASSAQADDLTVLILEGAYFPPVVSAQIGDTIVFVNETDSEHTVSGDDEIWTSGPIPTEGSYRLALNETTPLTFGGDWVDGSEMTGQFSLE</sequence>
<keyword evidence="3" id="KW-1185">Reference proteome</keyword>
<dbReference type="STRING" id="74348.SAMN04488523_104269"/>
<feature type="chain" id="PRO_5011560597" description="Plastocyanin" evidence="1">
    <location>
        <begin position="26"/>
        <end position="109"/>
    </location>
</feature>
<dbReference type="Gene3D" id="2.60.40.420">
    <property type="entry name" value="Cupredoxins - blue copper proteins"/>
    <property type="match status" value="1"/>
</dbReference>
<gene>
    <name evidence="2" type="ORF">SAMN04488523_104269</name>
</gene>